<evidence type="ECO:0000256" key="1">
    <source>
        <dbReference type="SAM" id="MobiDB-lite"/>
    </source>
</evidence>
<proteinExistence type="predicted"/>
<feature type="transmembrane region" description="Helical" evidence="2">
    <location>
        <begin position="74"/>
        <end position="101"/>
    </location>
</feature>
<name>A0A7Z0IXT8_RHILE</name>
<accession>A0A7Z0IXT8</accession>
<evidence type="ECO:0000256" key="2">
    <source>
        <dbReference type="SAM" id="Phobius"/>
    </source>
</evidence>
<sequence>MSWSTRPLKPITRHSTDRACGRPSSFGPSQVASRLINMTFGKRLAALHLAVIAAVLIPAGVLILLLMSPSTLGAMAFAVVFGMGNGLLSIVTGTLPLHLFGSAGYGQLQGNMMAARLILSALAPFALALSIARLGIAASLVICAVLGISAVVTLLRILPLVRSNTPTSSSSQKPSGREVLDPLENSL</sequence>
<feature type="compositionally biased region" description="Polar residues" evidence="1">
    <location>
        <begin position="163"/>
        <end position="174"/>
    </location>
</feature>
<evidence type="ECO:0000313" key="3">
    <source>
        <dbReference type="EMBL" id="NYJ10909.1"/>
    </source>
</evidence>
<feature type="transmembrane region" description="Helical" evidence="2">
    <location>
        <begin position="113"/>
        <end position="132"/>
    </location>
</feature>
<gene>
    <name evidence="3" type="ORF">GGI64_001956</name>
</gene>
<feature type="transmembrane region" description="Helical" evidence="2">
    <location>
        <begin position="44"/>
        <end position="68"/>
    </location>
</feature>
<organism evidence="3 4">
    <name type="scientific">Rhizobium leguminosarum</name>
    <dbReference type="NCBI Taxonomy" id="384"/>
    <lineage>
        <taxon>Bacteria</taxon>
        <taxon>Pseudomonadati</taxon>
        <taxon>Pseudomonadota</taxon>
        <taxon>Alphaproteobacteria</taxon>
        <taxon>Hyphomicrobiales</taxon>
        <taxon>Rhizobiaceae</taxon>
        <taxon>Rhizobium/Agrobacterium group</taxon>
        <taxon>Rhizobium</taxon>
    </lineage>
</organism>
<feature type="region of interest" description="Disordered" evidence="1">
    <location>
        <begin position="163"/>
        <end position="187"/>
    </location>
</feature>
<reference evidence="3 4" key="1">
    <citation type="submission" date="2020-07" db="EMBL/GenBank/DDBJ databases">
        <title>Genomic Encyclopedia of Type Strains, Phase IV (KMG-V): Genome sequencing to study the core and pangenomes of soil and plant-associated prokaryotes.</title>
        <authorList>
            <person name="Whitman W."/>
        </authorList>
    </citation>
    <scope>NUCLEOTIDE SEQUENCE [LARGE SCALE GENOMIC DNA]</scope>
    <source>
        <strain evidence="3 4">SEMIA 4052</strain>
    </source>
</reference>
<keyword evidence="2" id="KW-0812">Transmembrane</keyword>
<dbReference type="RefSeq" id="WP_348645745.1">
    <property type="nucleotide sequence ID" value="NZ_JACBZV010000002.1"/>
</dbReference>
<dbReference type="InterPro" id="IPR036259">
    <property type="entry name" value="MFS_trans_sf"/>
</dbReference>
<feature type="transmembrane region" description="Helical" evidence="2">
    <location>
        <begin position="138"/>
        <end position="158"/>
    </location>
</feature>
<protein>
    <submittedName>
        <fullName evidence="3">MFS family permease</fullName>
    </submittedName>
</protein>
<feature type="region of interest" description="Disordered" evidence="1">
    <location>
        <begin position="1"/>
        <end position="26"/>
    </location>
</feature>
<dbReference type="AlphaFoldDB" id="A0A7Z0IXT8"/>
<comment type="caution">
    <text evidence="3">The sequence shown here is derived from an EMBL/GenBank/DDBJ whole genome shotgun (WGS) entry which is preliminary data.</text>
</comment>
<dbReference type="EMBL" id="JACBZV010000002">
    <property type="protein sequence ID" value="NYJ10909.1"/>
    <property type="molecule type" value="Genomic_DNA"/>
</dbReference>
<evidence type="ECO:0000313" key="4">
    <source>
        <dbReference type="Proteomes" id="UP000535276"/>
    </source>
</evidence>
<keyword evidence="2" id="KW-1133">Transmembrane helix</keyword>
<dbReference type="SUPFAM" id="SSF103473">
    <property type="entry name" value="MFS general substrate transporter"/>
    <property type="match status" value="1"/>
</dbReference>
<keyword evidence="2" id="KW-0472">Membrane</keyword>
<dbReference type="Proteomes" id="UP000535276">
    <property type="component" value="Unassembled WGS sequence"/>
</dbReference>